<evidence type="ECO:0000259" key="1">
    <source>
        <dbReference type="Pfam" id="PF17803"/>
    </source>
</evidence>
<evidence type="ECO:0000313" key="2">
    <source>
        <dbReference type="EMBL" id="MCF2873052.1"/>
    </source>
</evidence>
<reference evidence="2 3" key="1">
    <citation type="submission" date="2022-01" db="EMBL/GenBank/DDBJ databases">
        <title>Octadecabacter sp. nov., isolated from a marine alga.</title>
        <authorList>
            <person name="Jin M.S."/>
            <person name="Kim H.M."/>
            <person name="Han D.M."/>
            <person name="Jung J.J."/>
            <person name="Jeon C.O."/>
        </authorList>
    </citation>
    <scope>NUCLEOTIDE SEQUENCE [LARGE SCALE GENOMIC DNA]</scope>
    <source>
        <strain evidence="2 3">G9-8</strain>
    </source>
</reference>
<dbReference type="InterPro" id="IPR013783">
    <property type="entry name" value="Ig-like_fold"/>
</dbReference>
<dbReference type="Pfam" id="PF17803">
    <property type="entry name" value="Cadherin_4"/>
    <property type="match status" value="1"/>
</dbReference>
<name>A0ABS9D1X9_9RHOB</name>
<feature type="non-terminal residue" evidence="2">
    <location>
        <position position="171"/>
    </location>
</feature>
<dbReference type="Gene3D" id="2.60.40.10">
    <property type="entry name" value="Immunoglobulins"/>
    <property type="match status" value="2"/>
</dbReference>
<dbReference type="NCBIfam" id="TIGR01965">
    <property type="entry name" value="VCBS_repeat"/>
    <property type="match status" value="2"/>
</dbReference>
<dbReference type="RefSeq" id="WP_235227380.1">
    <property type="nucleotide sequence ID" value="NZ_JAKGAQ010000022.1"/>
</dbReference>
<protein>
    <submittedName>
        <fullName evidence="2">VCBS domain-containing protein</fullName>
    </submittedName>
</protein>
<sequence length="171" mass="17344">DPNADESRFEAQSGTVGSYGNFDIDAEGAWTYTADNSLTAVQSLADGQTVSDSFTVTTVDGTTETVTVTITGVDDVAVIAGETTGGVTEDEAVTLTAMGVLSVTDVDAGEAGFEAQSGTAGTYGSFDIDADGVWIYTADNSLTAVQSLADGQTASDSFTVTTVDGTEETVT</sequence>
<keyword evidence="3" id="KW-1185">Reference proteome</keyword>
<dbReference type="Proteomes" id="UP001200557">
    <property type="component" value="Unassembled WGS sequence"/>
</dbReference>
<dbReference type="EMBL" id="JAKGAQ010000022">
    <property type="protein sequence ID" value="MCF2873052.1"/>
    <property type="molecule type" value="Genomic_DNA"/>
</dbReference>
<evidence type="ECO:0000313" key="3">
    <source>
        <dbReference type="Proteomes" id="UP001200557"/>
    </source>
</evidence>
<dbReference type="InterPro" id="IPR010221">
    <property type="entry name" value="VCBS_dom"/>
</dbReference>
<accession>A0ABS9D1X9</accession>
<proteinExistence type="predicted"/>
<comment type="caution">
    <text evidence="2">The sequence shown here is derived from an EMBL/GenBank/DDBJ whole genome shotgun (WGS) entry which is preliminary data.</text>
</comment>
<dbReference type="InterPro" id="IPR040853">
    <property type="entry name" value="RapA2_cadherin-like"/>
</dbReference>
<organism evidence="2 3">
    <name type="scientific">Octadecabacter dasysiphoniae</name>
    <dbReference type="NCBI Taxonomy" id="2909341"/>
    <lineage>
        <taxon>Bacteria</taxon>
        <taxon>Pseudomonadati</taxon>
        <taxon>Pseudomonadota</taxon>
        <taxon>Alphaproteobacteria</taxon>
        <taxon>Rhodobacterales</taxon>
        <taxon>Roseobacteraceae</taxon>
        <taxon>Octadecabacter</taxon>
    </lineage>
</organism>
<feature type="non-terminal residue" evidence="2">
    <location>
        <position position="1"/>
    </location>
</feature>
<gene>
    <name evidence="2" type="ORF">L0664_18460</name>
</gene>
<feature type="domain" description="RapA2 cadherin-like" evidence="1">
    <location>
        <begin position="65"/>
        <end position="136"/>
    </location>
</feature>